<dbReference type="GeneID" id="40090419"/>
<evidence type="ECO:0000313" key="2">
    <source>
        <dbReference type="EMBL" id="AEK07861.1"/>
    </source>
</evidence>
<dbReference type="RefSeq" id="YP_009614018.1">
    <property type="nucleotide sequence ID" value="NC_042030.1"/>
</dbReference>
<dbReference type="CDD" id="cd00761">
    <property type="entry name" value="Glyco_tranf_GTA_type"/>
    <property type="match status" value="1"/>
</dbReference>
<dbReference type="PANTHER" id="PTHR40036">
    <property type="entry name" value="MACROCIN O-METHYLTRANSFERASE"/>
    <property type="match status" value="1"/>
</dbReference>
<dbReference type="InterPro" id="IPR008884">
    <property type="entry name" value="TylF_MeTrfase"/>
</dbReference>
<evidence type="ECO:0000313" key="3">
    <source>
        <dbReference type="Proteomes" id="UP000223621"/>
    </source>
</evidence>
<dbReference type="SUPFAM" id="SSF53448">
    <property type="entry name" value="Nucleotide-diphospho-sugar transferases"/>
    <property type="match status" value="1"/>
</dbReference>
<dbReference type="InterPro" id="IPR029044">
    <property type="entry name" value="Nucleotide-diphossugar_trans"/>
</dbReference>
<dbReference type="SUPFAM" id="SSF53335">
    <property type="entry name" value="S-adenosyl-L-methionine-dependent methyltransferases"/>
    <property type="match status" value="1"/>
</dbReference>
<dbReference type="PANTHER" id="PTHR40036:SF1">
    <property type="entry name" value="MACROCIN O-METHYLTRANSFERASE"/>
    <property type="match status" value="1"/>
</dbReference>
<dbReference type="Proteomes" id="UP000223621">
    <property type="component" value="Segment"/>
</dbReference>
<keyword evidence="3" id="KW-1185">Reference proteome</keyword>
<reference evidence="2 3" key="1">
    <citation type="journal article" date="2012" name="J. Virol.">
        <title>Complete Genome Sequences of 138 Mycobacteriophages.</title>
        <authorList>
            <consortium name="the Science Education Alliance Phage Hunters Advancing Genomics and Evolutionary Science Program"/>
            <consortium name="the KwaZulu-Natal Research Institute for Tuberculosis and HIV Mycobacterial Genetics Course Students"/>
            <consortium name="the Phage Hunters Integrating Research and Education Program"/>
            <person name="Hatfull G.F."/>
        </authorList>
    </citation>
    <scope>NUCLEOTIDE SEQUENCE [LARGE SCALE GENOMIC DNA]</scope>
    <source>
        <strain evidence="2 3">Yoshi</strain>
    </source>
</reference>
<dbReference type="InterPro" id="IPR001173">
    <property type="entry name" value="Glyco_trans_2-like"/>
</dbReference>
<sequence>MHGLDRMNSKPPDLSILICSVSERHDNFAIAIQRQIYNQIAKLDDPTRVEVLVLTDTRSMSIGTKRNHLVRMASGRYTVFVDDDDEVADNYVSALLKAAESGADVLTFQLEYRLNGIKRWITRQSIRYTDDHVNKLNTPRHTSAVRRDIALALPFVESSYGEDADWAKRLLSVAKTERVINEALYIYCDVPATSVARQYAAEHSPNAYRQWLDAQPKQDYSLGRRLGNQMTSTLQHALSLQPKGTALEFGVGQGKTLRMIAQQMPVVGFDSFQGLPDDWEPGRFEKGHFACEPPQVDNATLVVGLFEDTLPTFTFPYHVGLVHIDCDLYSSTMTVLNHLQPHLHRGCILVFDEYHGAQRCVDHEQRAFRECAERTGIKWTVIGHGPEQWSIRLS</sequence>
<protein>
    <submittedName>
        <fullName evidence="2">Glycosyltransferase</fullName>
    </submittedName>
</protein>
<dbReference type="Gene3D" id="3.40.50.150">
    <property type="entry name" value="Vaccinia Virus protein VP39"/>
    <property type="match status" value="1"/>
</dbReference>
<dbReference type="InterPro" id="IPR029063">
    <property type="entry name" value="SAM-dependent_MTases_sf"/>
</dbReference>
<dbReference type="EMBL" id="JF704115">
    <property type="protein sequence ID" value="AEK07861.1"/>
    <property type="molecule type" value="Genomic_DNA"/>
</dbReference>
<proteinExistence type="predicted"/>
<gene>
    <name evidence="2" type="primary">114</name>
    <name evidence="2" type="ORF">YOSHI_114</name>
</gene>
<dbReference type="Pfam" id="PF00535">
    <property type="entry name" value="Glycos_transf_2"/>
    <property type="match status" value="1"/>
</dbReference>
<dbReference type="Pfam" id="PF13578">
    <property type="entry name" value="Methyltransf_24"/>
    <property type="match status" value="1"/>
</dbReference>
<dbReference type="Gene3D" id="3.90.550.10">
    <property type="entry name" value="Spore Coat Polysaccharide Biosynthesis Protein SpsA, Chain A"/>
    <property type="match status" value="1"/>
</dbReference>
<name>G1BSM1_9CAUD</name>
<evidence type="ECO:0000259" key="1">
    <source>
        <dbReference type="Pfam" id="PF00535"/>
    </source>
</evidence>
<organism evidence="2 3">
    <name type="scientific">Mycobacterium phage Yoshi</name>
    <dbReference type="NCBI Taxonomy" id="2920891"/>
    <lineage>
        <taxon>Viruses</taxon>
        <taxon>Duplodnaviria</taxon>
        <taxon>Heunggongvirae</taxon>
        <taxon>Uroviricota</taxon>
        <taxon>Caudoviricetes</taxon>
        <taxon>Gracegardnervirinae</taxon>
        <taxon>Avanivirus</taxon>
        <taxon>Avanivirus yoshi</taxon>
    </lineage>
</organism>
<dbReference type="OrthoDB" id="2701at10239"/>
<accession>G1BSM1</accession>
<feature type="domain" description="Glycosyltransferase 2-like" evidence="1">
    <location>
        <begin position="36"/>
        <end position="130"/>
    </location>
</feature>